<keyword evidence="3" id="KW-1185">Reference proteome</keyword>
<dbReference type="Proteomes" id="UP001313282">
    <property type="component" value="Unassembled WGS sequence"/>
</dbReference>
<accession>A0AAN8MR68</accession>
<reference evidence="2 3" key="1">
    <citation type="submission" date="2019-10" db="EMBL/GenBank/DDBJ databases">
        <authorList>
            <person name="Palmer J.M."/>
        </authorList>
    </citation>
    <scope>NUCLEOTIDE SEQUENCE [LARGE SCALE GENOMIC DNA]</scope>
    <source>
        <strain evidence="2 3">TWF718</strain>
    </source>
</reference>
<comment type="caution">
    <text evidence="2">The sequence shown here is derived from an EMBL/GenBank/DDBJ whole genome shotgun (WGS) entry which is preliminary data.</text>
</comment>
<feature type="region of interest" description="Disordered" evidence="1">
    <location>
        <begin position="1"/>
        <end position="30"/>
    </location>
</feature>
<feature type="region of interest" description="Disordered" evidence="1">
    <location>
        <begin position="187"/>
        <end position="244"/>
    </location>
</feature>
<protein>
    <submittedName>
        <fullName evidence="2">Uncharacterized protein</fullName>
    </submittedName>
</protein>
<feature type="compositionally biased region" description="Polar residues" evidence="1">
    <location>
        <begin position="1"/>
        <end position="10"/>
    </location>
</feature>
<evidence type="ECO:0000313" key="2">
    <source>
        <dbReference type="EMBL" id="KAK6339658.1"/>
    </source>
</evidence>
<feature type="region of interest" description="Disordered" evidence="1">
    <location>
        <begin position="131"/>
        <end position="155"/>
    </location>
</feature>
<evidence type="ECO:0000313" key="3">
    <source>
        <dbReference type="Proteomes" id="UP001313282"/>
    </source>
</evidence>
<feature type="compositionally biased region" description="Polar residues" evidence="1">
    <location>
        <begin position="187"/>
        <end position="205"/>
    </location>
</feature>
<feature type="compositionally biased region" description="Basic and acidic residues" evidence="1">
    <location>
        <begin position="221"/>
        <end position="236"/>
    </location>
</feature>
<dbReference type="AlphaFoldDB" id="A0AAN8MR68"/>
<gene>
    <name evidence="2" type="ORF">TWF718_009053</name>
</gene>
<evidence type="ECO:0000256" key="1">
    <source>
        <dbReference type="SAM" id="MobiDB-lite"/>
    </source>
</evidence>
<sequence length="263" mass="29305">MLASQPSRSRSAPLRHIVVSSNTPDKPPESITKRFQANVDASGSDLVAAYHGCLGAGPENQPAPDTPFTPACSSAACELEIQDLKSQLLEAWKLRMELHQENQRLQTCLDLRDKNIFALRQKNKTLKSALNSSATATGCLPDTASPTPNEPEYVEETTKFERYKFEEKGHAIATALSLNLQSGYFSDQEPATNPSACPNISNPTISRDRKKDKSNTRWRKERKEGMRKENLAKDKSSMSNVSIQKGHYKEPFFMEISDLEEST</sequence>
<feature type="compositionally biased region" description="Basic and acidic residues" evidence="1">
    <location>
        <begin position="206"/>
        <end position="215"/>
    </location>
</feature>
<proteinExistence type="predicted"/>
<organism evidence="2 3">
    <name type="scientific">Orbilia javanica</name>
    <dbReference type="NCBI Taxonomy" id="47235"/>
    <lineage>
        <taxon>Eukaryota</taxon>
        <taxon>Fungi</taxon>
        <taxon>Dikarya</taxon>
        <taxon>Ascomycota</taxon>
        <taxon>Pezizomycotina</taxon>
        <taxon>Orbiliomycetes</taxon>
        <taxon>Orbiliales</taxon>
        <taxon>Orbiliaceae</taxon>
        <taxon>Orbilia</taxon>
    </lineage>
</organism>
<dbReference type="EMBL" id="JAVHNR010000006">
    <property type="protein sequence ID" value="KAK6339658.1"/>
    <property type="molecule type" value="Genomic_DNA"/>
</dbReference>
<name>A0AAN8MR68_9PEZI</name>